<dbReference type="GO" id="GO:0005886">
    <property type="term" value="C:plasma membrane"/>
    <property type="evidence" value="ECO:0007669"/>
    <property type="project" value="UniProtKB-SubCell"/>
</dbReference>
<gene>
    <name evidence="8" type="ORF">GCM10017600_79660</name>
</gene>
<keyword evidence="6 7" id="KW-0472">Membrane</keyword>
<keyword evidence="5 7" id="KW-1133">Transmembrane helix</keyword>
<evidence type="ECO:0000256" key="5">
    <source>
        <dbReference type="ARBA" id="ARBA00022989"/>
    </source>
</evidence>
<organism evidence="8 9">
    <name type="scientific">Streptosporangium carneum</name>
    <dbReference type="NCBI Taxonomy" id="47481"/>
    <lineage>
        <taxon>Bacteria</taxon>
        <taxon>Bacillati</taxon>
        <taxon>Actinomycetota</taxon>
        <taxon>Actinomycetes</taxon>
        <taxon>Streptosporangiales</taxon>
        <taxon>Streptosporangiaceae</taxon>
        <taxon>Streptosporangium</taxon>
    </lineage>
</organism>
<evidence type="ECO:0000256" key="3">
    <source>
        <dbReference type="ARBA" id="ARBA00022475"/>
    </source>
</evidence>
<dbReference type="PANTHER" id="PTHR33508">
    <property type="entry name" value="UPF0056 MEMBRANE PROTEIN YHCE"/>
    <property type="match status" value="1"/>
</dbReference>
<dbReference type="NCBIfam" id="TIGR00427">
    <property type="entry name" value="NAAT family transporter"/>
    <property type="match status" value="1"/>
</dbReference>
<comment type="subcellular location">
    <subcellularLocation>
        <location evidence="1 7">Cell membrane</location>
        <topology evidence="1 7">Multi-pass membrane protein</topology>
    </subcellularLocation>
</comment>
<sequence>MGVPLTDGQGKRVFDVQFFVEAFVTMFVIMDPPGIIPLFLAYTSGRTARERRRVAWQAPIVAFCLVVIFAVFGRAILGYLHVEVAAMQIAGGLLLLLVALQLLTGETEPPANAVKSNVNVALVPLGTPLLAGPGAIVATIVFAQQAGRKEGGILALALAIAAVHLLLWVFMRFSVTVIRVIKENGVELVTRVSGLLLSALAVQLIITAIRTLTHTA</sequence>
<evidence type="ECO:0000256" key="7">
    <source>
        <dbReference type="RuleBase" id="RU362048"/>
    </source>
</evidence>
<comment type="caution">
    <text evidence="8">The sequence shown here is derived from an EMBL/GenBank/DDBJ whole genome shotgun (WGS) entry which is preliminary data.</text>
</comment>
<feature type="transmembrane region" description="Helical" evidence="7">
    <location>
        <begin position="154"/>
        <end position="175"/>
    </location>
</feature>
<name>A0A9W6IBJ2_9ACTN</name>
<dbReference type="PANTHER" id="PTHR33508:SF1">
    <property type="entry name" value="UPF0056 MEMBRANE PROTEIN YHCE"/>
    <property type="match status" value="1"/>
</dbReference>
<reference evidence="8" key="2">
    <citation type="submission" date="2023-01" db="EMBL/GenBank/DDBJ databases">
        <authorList>
            <person name="Sun Q."/>
            <person name="Evtushenko L."/>
        </authorList>
    </citation>
    <scope>NUCLEOTIDE SEQUENCE</scope>
    <source>
        <strain evidence="8">VKM Ac-2007</strain>
    </source>
</reference>
<dbReference type="RefSeq" id="WP_271222788.1">
    <property type="nucleotide sequence ID" value="NZ_BAAAVD010000030.1"/>
</dbReference>
<keyword evidence="9" id="KW-1185">Reference proteome</keyword>
<feature type="transmembrane region" description="Helical" evidence="7">
    <location>
        <begin position="18"/>
        <end position="42"/>
    </location>
</feature>
<feature type="transmembrane region" description="Helical" evidence="7">
    <location>
        <begin position="195"/>
        <end position="213"/>
    </location>
</feature>
<keyword evidence="4 7" id="KW-0812">Transmembrane</keyword>
<reference evidence="8" key="1">
    <citation type="journal article" date="2014" name="Int. J. Syst. Evol. Microbiol.">
        <title>Complete genome sequence of Corynebacterium casei LMG S-19264T (=DSM 44701T), isolated from a smear-ripened cheese.</title>
        <authorList>
            <consortium name="US DOE Joint Genome Institute (JGI-PGF)"/>
            <person name="Walter F."/>
            <person name="Albersmeier A."/>
            <person name="Kalinowski J."/>
            <person name="Ruckert C."/>
        </authorList>
    </citation>
    <scope>NUCLEOTIDE SEQUENCE</scope>
    <source>
        <strain evidence="8">VKM Ac-2007</strain>
    </source>
</reference>
<proteinExistence type="inferred from homology"/>
<evidence type="ECO:0000256" key="6">
    <source>
        <dbReference type="ARBA" id="ARBA00023136"/>
    </source>
</evidence>
<feature type="transmembrane region" description="Helical" evidence="7">
    <location>
        <begin position="84"/>
        <end position="103"/>
    </location>
</feature>
<evidence type="ECO:0000256" key="1">
    <source>
        <dbReference type="ARBA" id="ARBA00004651"/>
    </source>
</evidence>
<feature type="transmembrane region" description="Helical" evidence="7">
    <location>
        <begin position="123"/>
        <end position="142"/>
    </location>
</feature>
<dbReference type="EMBL" id="BSEV01000033">
    <property type="protein sequence ID" value="GLK14554.1"/>
    <property type="molecule type" value="Genomic_DNA"/>
</dbReference>
<keyword evidence="3" id="KW-1003">Cell membrane</keyword>
<evidence type="ECO:0000313" key="8">
    <source>
        <dbReference type="EMBL" id="GLK14554.1"/>
    </source>
</evidence>
<evidence type="ECO:0000313" key="9">
    <source>
        <dbReference type="Proteomes" id="UP001143474"/>
    </source>
</evidence>
<dbReference type="InterPro" id="IPR002771">
    <property type="entry name" value="Multi_antbiot-R_MarC"/>
</dbReference>
<comment type="similarity">
    <text evidence="2 7">Belongs to the UPF0056 (MarC) family.</text>
</comment>
<protein>
    <recommendedName>
        <fullName evidence="7">UPF0056 membrane protein</fullName>
    </recommendedName>
</protein>
<dbReference type="Proteomes" id="UP001143474">
    <property type="component" value="Unassembled WGS sequence"/>
</dbReference>
<accession>A0A9W6IBJ2</accession>
<dbReference type="Pfam" id="PF01914">
    <property type="entry name" value="MarC"/>
    <property type="match status" value="1"/>
</dbReference>
<evidence type="ECO:0000256" key="2">
    <source>
        <dbReference type="ARBA" id="ARBA00009784"/>
    </source>
</evidence>
<feature type="transmembrane region" description="Helical" evidence="7">
    <location>
        <begin position="54"/>
        <end position="77"/>
    </location>
</feature>
<evidence type="ECO:0000256" key="4">
    <source>
        <dbReference type="ARBA" id="ARBA00022692"/>
    </source>
</evidence>
<dbReference type="AlphaFoldDB" id="A0A9W6IBJ2"/>